<keyword evidence="5" id="KW-0949">S-adenosyl-L-methionine</keyword>
<feature type="modified residue" description="Pyruvic acid (Ser); by autocatalysis" evidence="17">
    <location>
        <position position="72"/>
    </location>
</feature>
<protein>
    <recommendedName>
        <fullName evidence="4">adenosylmethionine decarboxylase</fullName>
        <ecNumber evidence="4">4.1.1.50</ecNumber>
    </recommendedName>
</protein>
<evidence type="ECO:0000256" key="4">
    <source>
        <dbReference type="ARBA" id="ARBA00012357"/>
    </source>
</evidence>
<dbReference type="OrthoDB" id="1068353at2759"/>
<evidence type="ECO:0000256" key="10">
    <source>
        <dbReference type="ARBA" id="ARBA00023145"/>
    </source>
</evidence>
<comment type="pathway">
    <text evidence="2">Amine and polyamine biosynthesis; S-adenosylmethioninamine biosynthesis; S-adenosylmethioninamine from S-adenosyl-L-methionine: step 1/1.</text>
</comment>
<feature type="chain" id="PRO_5042324754" description="S-adenosylmethionine decarboxylase alpha chain" evidence="19">
    <location>
        <begin position="72"/>
        <end position="397"/>
    </location>
</feature>
<dbReference type="EC" id="4.1.1.50" evidence="4"/>
<keyword evidence="10" id="KW-0865">Zymogen</keyword>
<name>A0A9Q0NER8_9DIPT</name>
<feature type="site" description="Cleavage (non-hydrolytic); by autolysis" evidence="18">
    <location>
        <begin position="71"/>
        <end position="72"/>
    </location>
</feature>
<sequence>MAENEIISSSDIHFFEGVEKLLEIWFTPPDQKSADLRKIPRSMWDALLKSVRCEIISFTRNEHIDAYVLSESSLFVSKRRLILKTCGTTTPLQCLEPLLAMAEQIGDFSDVEALFYSRKNFKRPDLQVAPHRGFEEEVALLDSFFEDGRAYCLGSVNRDCWYMYSWSRGGGEMQRRIENMNVQSIEPDQTIEILMTELDPQIMSIFTKEESVSAKDATERSGIHKILPGMVIDDFLFEPCGYSMNGVSKTNGCYMTIHITPEPEFSYVSFESNVASSNYSDLIARVIETFQPGKFVVTILANKTSPSYNASRNLDYVSSINDWKRRDIQYCRLESTNSNHATSHPSGPVSNKNKANFVVAHLIMMLILLQLIPFVLVYYIEECSPLVLFSWWRNKIS</sequence>
<dbReference type="PANTHER" id="PTHR11570:SF0">
    <property type="entry name" value="S-ADENOSYLMETHIONINE DECARBOXYLASE PROENZYME"/>
    <property type="match status" value="1"/>
</dbReference>
<feature type="binding site" evidence="16">
    <location>
        <position position="262"/>
    </location>
    <ligand>
        <name>substrate</name>
    </ligand>
</feature>
<feature type="non-terminal residue" evidence="21">
    <location>
        <position position="1"/>
    </location>
</feature>
<dbReference type="GO" id="GO:0006597">
    <property type="term" value="P:spermine biosynthetic process"/>
    <property type="evidence" value="ECO:0007669"/>
    <property type="project" value="InterPro"/>
</dbReference>
<feature type="chain" id="PRO_5042324755" description="S-adenosylmethionine decarboxylase beta chain" evidence="19">
    <location>
        <begin position="1"/>
        <end position="71"/>
    </location>
</feature>
<dbReference type="InterPro" id="IPR001985">
    <property type="entry name" value="S-AdoMet_decarboxylase_euk"/>
</dbReference>
<feature type="binding site" evidence="16">
    <location>
        <position position="237"/>
    </location>
    <ligand>
        <name>substrate</name>
    </ligand>
</feature>
<evidence type="ECO:0000256" key="16">
    <source>
        <dbReference type="PIRSR" id="PIRSR001355-2"/>
    </source>
</evidence>
<dbReference type="GO" id="GO:0008295">
    <property type="term" value="P:spermidine biosynthetic process"/>
    <property type="evidence" value="ECO:0007669"/>
    <property type="project" value="UniProtKB-KW"/>
</dbReference>
<evidence type="ECO:0000256" key="17">
    <source>
        <dbReference type="PIRSR" id="PIRSR001355-3"/>
    </source>
</evidence>
<dbReference type="InterPro" id="IPR018166">
    <property type="entry name" value="S-AdoMet_deCO2ase_CS"/>
</dbReference>
<keyword evidence="20" id="KW-0812">Transmembrane</keyword>
<keyword evidence="20" id="KW-0472">Membrane</keyword>
<dbReference type="EMBL" id="WJQU01000001">
    <property type="protein sequence ID" value="KAJ6648166.1"/>
    <property type="molecule type" value="Genomic_DNA"/>
</dbReference>
<dbReference type="Proteomes" id="UP001151699">
    <property type="component" value="Chromosome A"/>
</dbReference>
<evidence type="ECO:0000256" key="9">
    <source>
        <dbReference type="ARBA" id="ARBA00023115"/>
    </source>
</evidence>
<comment type="catalytic activity">
    <reaction evidence="14">
        <text>S-adenosyl-L-methionine + H(+) = S-adenosyl 3-(methylsulfanyl)propylamine + CO2</text>
        <dbReference type="Rhea" id="RHEA:15981"/>
        <dbReference type="ChEBI" id="CHEBI:15378"/>
        <dbReference type="ChEBI" id="CHEBI:16526"/>
        <dbReference type="ChEBI" id="CHEBI:57443"/>
        <dbReference type="ChEBI" id="CHEBI:59789"/>
        <dbReference type="EC" id="4.1.1.50"/>
    </reaction>
</comment>
<proteinExistence type="inferred from homology"/>
<comment type="caution">
    <text evidence="21">The sequence shown here is derived from an EMBL/GenBank/DDBJ whole genome shotgun (WGS) entry which is preliminary data.</text>
</comment>
<feature type="binding site" evidence="16">
    <location>
        <position position="15"/>
    </location>
    <ligand>
        <name>substrate</name>
    </ligand>
</feature>
<evidence type="ECO:0000256" key="19">
    <source>
        <dbReference type="PIRSR" id="PIRSR001355-5"/>
    </source>
</evidence>
<evidence type="ECO:0000256" key="15">
    <source>
        <dbReference type="PIRSR" id="PIRSR001355-1"/>
    </source>
</evidence>
<evidence type="ECO:0000256" key="20">
    <source>
        <dbReference type="SAM" id="Phobius"/>
    </source>
</evidence>
<evidence type="ECO:0000256" key="8">
    <source>
        <dbReference type="ARBA" id="ARBA00023066"/>
    </source>
</evidence>
<dbReference type="InterPro" id="IPR048283">
    <property type="entry name" value="AdoMetDC-like"/>
</dbReference>
<dbReference type="NCBIfam" id="TIGR00535">
    <property type="entry name" value="SAM_DCase"/>
    <property type="match status" value="1"/>
</dbReference>
<dbReference type="PIRSF" id="PIRSF001355">
    <property type="entry name" value="S-AdenosylMet_decarboxylase"/>
    <property type="match status" value="1"/>
</dbReference>
<comment type="cofactor">
    <cofactor evidence="1">
        <name>pyruvate</name>
        <dbReference type="ChEBI" id="CHEBI:15361"/>
    </cofactor>
</comment>
<feature type="active site" description="Proton acceptor; for processing activity" evidence="15">
    <location>
        <position position="258"/>
    </location>
</feature>
<keyword evidence="6" id="KW-0210">Decarboxylase</keyword>
<organism evidence="21 22">
    <name type="scientific">Pseudolycoriella hygida</name>
    <dbReference type="NCBI Taxonomy" id="35572"/>
    <lineage>
        <taxon>Eukaryota</taxon>
        <taxon>Metazoa</taxon>
        <taxon>Ecdysozoa</taxon>
        <taxon>Arthropoda</taxon>
        <taxon>Hexapoda</taxon>
        <taxon>Insecta</taxon>
        <taxon>Pterygota</taxon>
        <taxon>Neoptera</taxon>
        <taxon>Endopterygota</taxon>
        <taxon>Diptera</taxon>
        <taxon>Nematocera</taxon>
        <taxon>Sciaroidea</taxon>
        <taxon>Sciaridae</taxon>
        <taxon>Pseudolycoriella</taxon>
    </lineage>
</organism>
<dbReference type="Pfam" id="PF01536">
    <property type="entry name" value="SAM_decarbox"/>
    <property type="match status" value="1"/>
</dbReference>
<feature type="active site" description="Schiff-base intermediate with substrate; via pyruvic acid" evidence="15">
    <location>
        <position position="72"/>
    </location>
</feature>
<keyword evidence="20" id="KW-1133">Transmembrane helix</keyword>
<feature type="active site" description="Proton acceptor; for processing activity" evidence="15">
    <location>
        <position position="243"/>
    </location>
</feature>
<dbReference type="SUPFAM" id="SSF56276">
    <property type="entry name" value="S-adenosylmethionine decarboxylase"/>
    <property type="match status" value="1"/>
</dbReference>
<gene>
    <name evidence="21" type="primary">SamDC</name>
    <name evidence="21" type="ORF">Bhyg_03392</name>
</gene>
<reference evidence="21" key="1">
    <citation type="submission" date="2022-07" db="EMBL/GenBank/DDBJ databases">
        <authorList>
            <person name="Trinca V."/>
            <person name="Uliana J.V.C."/>
            <person name="Torres T.T."/>
            <person name="Ward R.J."/>
            <person name="Monesi N."/>
        </authorList>
    </citation>
    <scope>NUCLEOTIDE SEQUENCE</scope>
    <source>
        <strain evidence="21">HSMRA1968</strain>
        <tissue evidence="21">Whole embryos</tissue>
    </source>
</reference>
<evidence type="ECO:0000256" key="7">
    <source>
        <dbReference type="ARBA" id="ARBA00022813"/>
    </source>
</evidence>
<accession>A0A9Q0NER8</accession>
<dbReference type="GO" id="GO:0004014">
    <property type="term" value="F:adenosylmethionine decarboxylase activity"/>
    <property type="evidence" value="ECO:0007669"/>
    <property type="project" value="UniProtKB-EC"/>
</dbReference>
<keyword evidence="7 18" id="KW-0068">Autocatalytic cleavage</keyword>
<dbReference type="PROSITE" id="PS01336">
    <property type="entry name" value="ADOMETDC"/>
    <property type="match status" value="1"/>
</dbReference>
<keyword evidence="13" id="KW-0670">Pyruvate</keyword>
<evidence type="ECO:0000256" key="18">
    <source>
        <dbReference type="PIRSR" id="PIRSR001355-4"/>
    </source>
</evidence>
<evidence type="ECO:0000256" key="12">
    <source>
        <dbReference type="ARBA" id="ARBA00023270"/>
    </source>
</evidence>
<evidence type="ECO:0000313" key="22">
    <source>
        <dbReference type="Proteomes" id="UP001151699"/>
    </source>
</evidence>
<evidence type="ECO:0000256" key="11">
    <source>
        <dbReference type="ARBA" id="ARBA00023239"/>
    </source>
</evidence>
<dbReference type="InterPro" id="IPR016067">
    <property type="entry name" value="S-AdoMet_deCO2ase_core"/>
</dbReference>
<comment type="similarity">
    <text evidence="3">Belongs to the eukaryotic AdoMetDC family.</text>
</comment>
<keyword evidence="22" id="KW-1185">Reference proteome</keyword>
<dbReference type="GO" id="GO:0005829">
    <property type="term" value="C:cytosol"/>
    <property type="evidence" value="ECO:0007669"/>
    <property type="project" value="TreeGrafter"/>
</dbReference>
<evidence type="ECO:0000256" key="13">
    <source>
        <dbReference type="ARBA" id="ARBA00023317"/>
    </source>
</evidence>
<keyword evidence="12" id="KW-0704">Schiff base</keyword>
<evidence type="ECO:0000256" key="2">
    <source>
        <dbReference type="ARBA" id="ARBA00004911"/>
    </source>
</evidence>
<feature type="binding site" evidence="16">
    <location>
        <position position="71"/>
    </location>
    <ligand>
        <name>substrate</name>
    </ligand>
</feature>
<keyword evidence="9" id="KW-0620">Polyamine biosynthesis</keyword>
<feature type="transmembrane region" description="Helical" evidence="20">
    <location>
        <begin position="358"/>
        <end position="380"/>
    </location>
</feature>
<evidence type="ECO:0000256" key="14">
    <source>
        <dbReference type="ARBA" id="ARBA00048112"/>
    </source>
</evidence>
<evidence type="ECO:0000256" key="1">
    <source>
        <dbReference type="ARBA" id="ARBA00001928"/>
    </source>
</evidence>
<keyword evidence="8" id="KW-0745">Spermidine biosynthesis</keyword>
<feature type="active site" description="Proton donor; for catalytic activity" evidence="15">
    <location>
        <position position="86"/>
    </location>
</feature>
<evidence type="ECO:0000256" key="3">
    <source>
        <dbReference type="ARBA" id="ARBA00008466"/>
    </source>
</evidence>
<dbReference type="Gene3D" id="3.60.90.10">
    <property type="entry name" value="S-adenosylmethionine decarboxylase"/>
    <property type="match status" value="1"/>
</dbReference>
<dbReference type="PANTHER" id="PTHR11570">
    <property type="entry name" value="S-ADENOSYLMETHIONINE DECARBOXYLASE"/>
    <property type="match status" value="1"/>
</dbReference>
<evidence type="ECO:0000256" key="5">
    <source>
        <dbReference type="ARBA" id="ARBA00022691"/>
    </source>
</evidence>
<keyword evidence="11" id="KW-0456">Lyase</keyword>
<evidence type="ECO:0000313" key="21">
    <source>
        <dbReference type="EMBL" id="KAJ6648166.1"/>
    </source>
</evidence>
<dbReference type="AlphaFoldDB" id="A0A9Q0NER8"/>
<evidence type="ECO:0000256" key="6">
    <source>
        <dbReference type="ARBA" id="ARBA00022793"/>
    </source>
</evidence>